<gene>
    <name evidence="5" type="primary">LOC115734117</name>
</gene>
<evidence type="ECO:0000256" key="3">
    <source>
        <dbReference type="RuleBase" id="RU000363"/>
    </source>
</evidence>
<keyword evidence="4" id="KW-1185">Reference proteome</keyword>
<dbReference type="Pfam" id="PF00106">
    <property type="entry name" value="adh_short"/>
    <property type="match status" value="1"/>
</dbReference>
<evidence type="ECO:0000313" key="5">
    <source>
        <dbReference type="RefSeq" id="XP_030520564.1"/>
    </source>
</evidence>
<reference evidence="5" key="1">
    <citation type="submission" date="2025-08" db="UniProtKB">
        <authorList>
            <consortium name="RefSeq"/>
        </authorList>
    </citation>
    <scope>IDENTIFICATION</scope>
    <source>
        <tissue evidence="5">Leaf</tissue>
    </source>
</reference>
<dbReference type="Gene3D" id="3.40.50.720">
    <property type="entry name" value="NAD(P)-binding Rossmann-like Domain"/>
    <property type="match status" value="1"/>
</dbReference>
<dbReference type="RefSeq" id="XP_030520564.1">
    <property type="nucleotide sequence ID" value="XM_030664704.2"/>
</dbReference>
<dbReference type="InterPro" id="IPR002347">
    <property type="entry name" value="SDR_fam"/>
</dbReference>
<dbReference type="PRINTS" id="PR00081">
    <property type="entry name" value="GDHRDH"/>
</dbReference>
<dbReference type="SUPFAM" id="SSF51735">
    <property type="entry name" value="NAD(P)-binding Rossmann-fold domains"/>
    <property type="match status" value="1"/>
</dbReference>
<name>A0A8B8NEW3_9MYRT</name>
<dbReference type="GO" id="GO:0016491">
    <property type="term" value="F:oxidoreductase activity"/>
    <property type="evidence" value="ECO:0007669"/>
    <property type="project" value="UniProtKB-KW"/>
</dbReference>
<evidence type="ECO:0000256" key="1">
    <source>
        <dbReference type="ARBA" id="ARBA00006484"/>
    </source>
</evidence>
<evidence type="ECO:0000256" key="2">
    <source>
        <dbReference type="ARBA" id="ARBA00023002"/>
    </source>
</evidence>
<organism evidence="4 5">
    <name type="scientific">Rhodamnia argentea</name>
    <dbReference type="NCBI Taxonomy" id="178133"/>
    <lineage>
        <taxon>Eukaryota</taxon>
        <taxon>Viridiplantae</taxon>
        <taxon>Streptophyta</taxon>
        <taxon>Embryophyta</taxon>
        <taxon>Tracheophyta</taxon>
        <taxon>Spermatophyta</taxon>
        <taxon>Magnoliopsida</taxon>
        <taxon>eudicotyledons</taxon>
        <taxon>Gunneridae</taxon>
        <taxon>Pentapetalae</taxon>
        <taxon>rosids</taxon>
        <taxon>malvids</taxon>
        <taxon>Myrtales</taxon>
        <taxon>Myrtaceae</taxon>
        <taxon>Myrtoideae</taxon>
        <taxon>Myrteae</taxon>
        <taxon>Australasian group</taxon>
        <taxon>Rhodamnia</taxon>
    </lineage>
</organism>
<dbReference type="OrthoDB" id="191139at2759"/>
<accession>A0A8B8NEW3</accession>
<evidence type="ECO:0000313" key="4">
    <source>
        <dbReference type="Proteomes" id="UP000827889"/>
    </source>
</evidence>
<proteinExistence type="inferred from homology"/>
<dbReference type="PANTHER" id="PTHR24320:SF148">
    <property type="entry name" value="NAD(P)-BINDING ROSSMANN-FOLD SUPERFAMILY PROTEIN"/>
    <property type="match status" value="1"/>
</dbReference>
<protein>
    <submittedName>
        <fullName evidence="5">Dehydrogenase/reductase SDR family member FEY-like</fullName>
    </submittedName>
</protein>
<dbReference type="InterPro" id="IPR036291">
    <property type="entry name" value="NAD(P)-bd_dom_sf"/>
</dbReference>
<dbReference type="GeneID" id="115734117"/>
<dbReference type="PRINTS" id="PR00080">
    <property type="entry name" value="SDRFAMILY"/>
</dbReference>
<keyword evidence="2" id="KW-0560">Oxidoreductase</keyword>
<dbReference type="AlphaFoldDB" id="A0A8B8NEW3"/>
<comment type="similarity">
    <text evidence="1 3">Belongs to the short-chain dehydrogenases/reductases (SDR) family.</text>
</comment>
<dbReference type="PANTHER" id="PTHR24320">
    <property type="entry name" value="RETINOL DEHYDROGENASE"/>
    <property type="match status" value="1"/>
</dbReference>
<sequence length="337" mass="37201">MMMMMKAMWETAKEMTLQRITMSYQLRSAALLLPNQLDGLCVIVTGSTSGIGYHTARELAFAGAHVIMACRRVDAAKKIAERWQADLDDSKTLHVEVMELDLMSLSSVRQFAAEWDQSGKPLHILINNAGILLLGEPRQFSEDGIEKHIQVNHVATSLLTLLLLPSMLKANSARIVNVNSLGHHWGVVEPKSWKMGADEEPKFSSMMSYGSSKLAQLMFLKALSIKLVSMAKTSVLCVAVHPGIVESNLLPDGRMRGFWMLDPSEGARNVLFCSVGADVPCNTTDNFAYYSRCKPGMMSSLADDPKECWRVWDETLRILGLSPNDYLSEVIASGSSS</sequence>
<dbReference type="Proteomes" id="UP000827889">
    <property type="component" value="Chromosome 10"/>
</dbReference>
<dbReference type="KEGG" id="rarg:115734117"/>